<comment type="similarity">
    <text evidence="2">Belongs to the universal ribosomal protein uL29 family.</text>
</comment>
<dbReference type="PANTHER" id="PTHR21183">
    <property type="entry name" value="RIBOSOMAL PROTEIN L47, MITOCHONDRIAL-RELATED"/>
    <property type="match status" value="1"/>
</dbReference>
<sequence length="147" mass="16880">MQKALGICQSVFRHVSAPSLIGTRQIATTRPNYGIEEFFRQPAAAEGGQKFGVAWSATVLRTKSFDDLHKLWYVMLKEQNALYTEMYHCRKERKVVPEPRRMYMVKSTMARIKRELTERAIAEADGDATKLKAMKRLINGPKFGRNL</sequence>
<evidence type="ECO:0000313" key="7">
    <source>
        <dbReference type="EMBL" id="KAK3232821.1"/>
    </source>
</evidence>
<protein>
    <recommendedName>
        <fullName evidence="6">Large ribosomal subunit protein uL29m</fullName>
    </recommendedName>
</protein>
<name>A0AAE0ELJ8_9CHLO</name>
<dbReference type="Proteomes" id="UP001190700">
    <property type="component" value="Unassembled WGS sequence"/>
</dbReference>
<comment type="subcellular location">
    <subcellularLocation>
        <location evidence="1">Mitochondrion</location>
    </subcellularLocation>
</comment>
<dbReference type="SUPFAM" id="SSF46561">
    <property type="entry name" value="Ribosomal protein L29 (L29p)"/>
    <property type="match status" value="1"/>
</dbReference>
<evidence type="ECO:0000313" key="8">
    <source>
        <dbReference type="Proteomes" id="UP001190700"/>
    </source>
</evidence>
<dbReference type="GO" id="GO:0005762">
    <property type="term" value="C:mitochondrial large ribosomal subunit"/>
    <property type="evidence" value="ECO:0007669"/>
    <property type="project" value="TreeGrafter"/>
</dbReference>
<dbReference type="AlphaFoldDB" id="A0AAE0ELJ8"/>
<organism evidence="7 8">
    <name type="scientific">Cymbomonas tetramitiformis</name>
    <dbReference type="NCBI Taxonomy" id="36881"/>
    <lineage>
        <taxon>Eukaryota</taxon>
        <taxon>Viridiplantae</taxon>
        <taxon>Chlorophyta</taxon>
        <taxon>Pyramimonadophyceae</taxon>
        <taxon>Pyramimonadales</taxon>
        <taxon>Pyramimonadaceae</taxon>
        <taxon>Cymbomonas</taxon>
    </lineage>
</organism>
<dbReference type="Pfam" id="PF06984">
    <property type="entry name" value="MRP-L47"/>
    <property type="match status" value="1"/>
</dbReference>
<dbReference type="PANTHER" id="PTHR21183:SF18">
    <property type="entry name" value="LARGE RIBOSOMAL SUBUNIT PROTEIN UL29M"/>
    <property type="match status" value="1"/>
</dbReference>
<keyword evidence="3" id="KW-0689">Ribosomal protein</keyword>
<comment type="caution">
    <text evidence="7">The sequence shown here is derived from an EMBL/GenBank/DDBJ whole genome shotgun (WGS) entry which is preliminary data.</text>
</comment>
<dbReference type="InterPro" id="IPR010729">
    <property type="entry name" value="Ribosomal_uL29_mit"/>
</dbReference>
<gene>
    <name evidence="7" type="ORF">CYMTET_56845</name>
</gene>
<evidence type="ECO:0000256" key="4">
    <source>
        <dbReference type="ARBA" id="ARBA00023128"/>
    </source>
</evidence>
<dbReference type="InterPro" id="IPR038340">
    <property type="entry name" value="MRP-L47_sf"/>
</dbReference>
<evidence type="ECO:0000256" key="6">
    <source>
        <dbReference type="ARBA" id="ARBA00035289"/>
    </source>
</evidence>
<accession>A0AAE0ELJ8</accession>
<reference evidence="7 8" key="1">
    <citation type="journal article" date="2015" name="Genome Biol. Evol.">
        <title>Comparative Genomics of a Bacterivorous Green Alga Reveals Evolutionary Causalities and Consequences of Phago-Mixotrophic Mode of Nutrition.</title>
        <authorList>
            <person name="Burns J.A."/>
            <person name="Paasch A."/>
            <person name="Narechania A."/>
            <person name="Kim E."/>
        </authorList>
    </citation>
    <scope>NUCLEOTIDE SEQUENCE [LARGE SCALE GENOMIC DNA]</scope>
    <source>
        <strain evidence="7 8">PLY_AMNH</strain>
    </source>
</reference>
<keyword evidence="8" id="KW-1185">Reference proteome</keyword>
<evidence type="ECO:0000256" key="1">
    <source>
        <dbReference type="ARBA" id="ARBA00004173"/>
    </source>
</evidence>
<proteinExistence type="inferred from homology"/>
<evidence type="ECO:0000256" key="2">
    <source>
        <dbReference type="ARBA" id="ARBA00009254"/>
    </source>
</evidence>
<dbReference type="InterPro" id="IPR036049">
    <property type="entry name" value="Ribosomal_uL29_sf"/>
</dbReference>
<evidence type="ECO:0000256" key="3">
    <source>
        <dbReference type="ARBA" id="ARBA00022980"/>
    </source>
</evidence>
<dbReference type="GO" id="GO:0032543">
    <property type="term" value="P:mitochondrial translation"/>
    <property type="evidence" value="ECO:0007669"/>
    <property type="project" value="TreeGrafter"/>
</dbReference>
<dbReference type="GO" id="GO:0003735">
    <property type="term" value="F:structural constituent of ribosome"/>
    <property type="evidence" value="ECO:0007669"/>
    <property type="project" value="InterPro"/>
</dbReference>
<evidence type="ECO:0000256" key="5">
    <source>
        <dbReference type="ARBA" id="ARBA00023274"/>
    </source>
</evidence>
<keyword evidence="5" id="KW-0687">Ribonucleoprotein</keyword>
<dbReference type="EMBL" id="LGRX02035881">
    <property type="protein sequence ID" value="KAK3232821.1"/>
    <property type="molecule type" value="Genomic_DNA"/>
</dbReference>
<keyword evidence="4" id="KW-0496">Mitochondrion</keyword>
<dbReference type="Gene3D" id="6.10.330.20">
    <property type="match status" value="1"/>
</dbReference>